<dbReference type="InterPro" id="IPR055170">
    <property type="entry name" value="GFO_IDH_MocA-like_dom"/>
</dbReference>
<dbReference type="InterPro" id="IPR036291">
    <property type="entry name" value="NAD(P)-bd_dom_sf"/>
</dbReference>
<dbReference type="RefSeq" id="WP_108742606.1">
    <property type="nucleotide sequence ID" value="NZ_CP020918.1"/>
</dbReference>
<proteinExistence type="inferred from homology"/>
<evidence type="ECO:0000313" key="6">
    <source>
        <dbReference type="Proteomes" id="UP000244527"/>
    </source>
</evidence>
<comment type="similarity">
    <text evidence="1">Belongs to the Gfo/Idh/MocA family.</text>
</comment>
<evidence type="ECO:0000256" key="1">
    <source>
        <dbReference type="ARBA" id="ARBA00010928"/>
    </source>
</evidence>
<feature type="domain" description="Gfo/Idh/MocA-like oxidoreductase N-terminal" evidence="3">
    <location>
        <begin position="6"/>
        <end position="123"/>
    </location>
</feature>
<dbReference type="GO" id="GO:0016491">
    <property type="term" value="F:oxidoreductase activity"/>
    <property type="evidence" value="ECO:0007669"/>
    <property type="project" value="UniProtKB-KW"/>
</dbReference>
<keyword evidence="2" id="KW-0560">Oxidoreductase</keyword>
<dbReference type="Proteomes" id="UP000244527">
    <property type="component" value="Chromosome"/>
</dbReference>
<dbReference type="Pfam" id="PF22725">
    <property type="entry name" value="GFO_IDH_MocA_C3"/>
    <property type="match status" value="1"/>
</dbReference>
<evidence type="ECO:0000259" key="3">
    <source>
        <dbReference type="Pfam" id="PF01408"/>
    </source>
</evidence>
<feature type="domain" description="GFO/IDH/MocA-like oxidoreductase" evidence="4">
    <location>
        <begin position="136"/>
        <end position="247"/>
    </location>
</feature>
<dbReference type="GO" id="GO:0000166">
    <property type="term" value="F:nucleotide binding"/>
    <property type="evidence" value="ECO:0007669"/>
    <property type="project" value="InterPro"/>
</dbReference>
<protein>
    <submittedName>
        <fullName evidence="5">Oxidoreductase</fullName>
    </submittedName>
</protein>
<gene>
    <name evidence="5" type="ORF">FFWV33_17775</name>
</gene>
<dbReference type="Pfam" id="PF01408">
    <property type="entry name" value="GFO_IDH_MocA"/>
    <property type="match status" value="1"/>
</dbReference>
<dbReference type="KEGG" id="ffa:FFWV33_17775"/>
<evidence type="ECO:0000259" key="4">
    <source>
        <dbReference type="Pfam" id="PF22725"/>
    </source>
</evidence>
<name>A0A2S1LJ16_9FLAO</name>
<dbReference type="InterPro" id="IPR000683">
    <property type="entry name" value="Gfo/Idh/MocA-like_OxRdtase_N"/>
</dbReference>
<dbReference type="EMBL" id="CP020918">
    <property type="protein sequence ID" value="AWG23708.1"/>
    <property type="molecule type" value="Genomic_DNA"/>
</dbReference>
<dbReference type="InterPro" id="IPR050984">
    <property type="entry name" value="Gfo/Idh/MocA_domain"/>
</dbReference>
<dbReference type="AlphaFoldDB" id="A0A2S1LJ16"/>
<dbReference type="Gene3D" id="3.30.360.10">
    <property type="entry name" value="Dihydrodipicolinate Reductase, domain 2"/>
    <property type="match status" value="1"/>
</dbReference>
<keyword evidence="6" id="KW-1185">Reference proteome</keyword>
<dbReference type="PANTHER" id="PTHR22604">
    <property type="entry name" value="OXIDOREDUCTASES"/>
    <property type="match status" value="1"/>
</dbReference>
<dbReference type="OrthoDB" id="9815825at2"/>
<dbReference type="Gene3D" id="3.40.50.720">
    <property type="entry name" value="NAD(P)-binding Rossmann-like Domain"/>
    <property type="match status" value="1"/>
</dbReference>
<reference evidence="5 6" key="1">
    <citation type="submission" date="2017-04" db="EMBL/GenBank/DDBJ databases">
        <title>Compelte genome sequence of WV33.</title>
        <authorList>
            <person name="Lee P.C."/>
        </authorList>
    </citation>
    <scope>NUCLEOTIDE SEQUENCE [LARGE SCALE GENOMIC DNA]</scope>
    <source>
        <strain evidence="5 6">WV33</strain>
    </source>
</reference>
<evidence type="ECO:0000313" key="5">
    <source>
        <dbReference type="EMBL" id="AWG23708.1"/>
    </source>
</evidence>
<dbReference type="SUPFAM" id="SSF51735">
    <property type="entry name" value="NAD(P)-binding Rossmann-fold domains"/>
    <property type="match status" value="1"/>
</dbReference>
<dbReference type="SUPFAM" id="SSF55347">
    <property type="entry name" value="Glyceraldehyde-3-phosphate dehydrogenase-like, C-terminal domain"/>
    <property type="match status" value="1"/>
</dbReference>
<dbReference type="PANTHER" id="PTHR22604:SF105">
    <property type="entry name" value="TRANS-1,2-DIHYDROBENZENE-1,2-DIOL DEHYDROGENASE"/>
    <property type="match status" value="1"/>
</dbReference>
<accession>A0A2S1LJ16</accession>
<sequence length="327" mass="36409">MSENKIKWGIIGLGNIAEQFARDLALVENAQLYAVASRSLEKATEFGTTFSAVKSYGDYDSLINDDQVDIIYIATPHDSHASLSIQALNAKKHVLCEKPIAINFVQASEMIAAARKNNRFFMEAFWTRFNPTFTAVLSKIRAGELGKIQYINADFGFIMNNGQNRLEDVNLGGGSLLDMGVYPLFLSYMILGKPENTAASSLFYEGGADKQTTMLLNYPTAQAVLHSSFIARTNMHATISGEKGRIVIDPLWHEAQSFSLFQDEVETKFDLPTKGKGFTYEIEECHKCIAANKIESEMWSHQNSLDLITIADHVRKEAGIIYPVDNI</sequence>
<evidence type="ECO:0000256" key="2">
    <source>
        <dbReference type="ARBA" id="ARBA00023002"/>
    </source>
</evidence>
<organism evidence="5 6">
    <name type="scientific">Flavobacterium faecale</name>
    <dbReference type="NCBI Taxonomy" id="1355330"/>
    <lineage>
        <taxon>Bacteria</taxon>
        <taxon>Pseudomonadati</taxon>
        <taxon>Bacteroidota</taxon>
        <taxon>Flavobacteriia</taxon>
        <taxon>Flavobacteriales</taxon>
        <taxon>Flavobacteriaceae</taxon>
        <taxon>Flavobacterium</taxon>
    </lineage>
</organism>